<evidence type="ECO:0000313" key="4">
    <source>
        <dbReference type="EMBL" id="GIL99489.1"/>
    </source>
</evidence>
<comment type="caution">
    <text evidence="3">The sequence shown here is derived from an EMBL/GenBank/DDBJ whole genome shotgun (WGS) entry which is preliminary data.</text>
</comment>
<reference evidence="3" key="1">
    <citation type="journal article" date="2021" name="Proc. Natl. Acad. Sci. U.S.A.">
        <title>Three genomes in the algal genus Volvox reveal the fate of a haploid sex-determining region after a transition to homothallism.</title>
        <authorList>
            <person name="Yamamoto K."/>
            <person name="Hamaji T."/>
            <person name="Kawai-Toyooka H."/>
            <person name="Matsuzaki R."/>
            <person name="Takahashi F."/>
            <person name="Nishimura Y."/>
            <person name="Kawachi M."/>
            <person name="Noguchi H."/>
            <person name="Minakuchi Y."/>
            <person name="Umen J.G."/>
            <person name="Toyoda A."/>
            <person name="Nozaki H."/>
        </authorList>
    </citation>
    <scope>NUCLEOTIDE SEQUENCE</scope>
    <source>
        <strain evidence="4">NIES-3785</strain>
        <strain evidence="3">NIES-3786</strain>
    </source>
</reference>
<keyword evidence="2" id="KW-0472">Membrane</keyword>
<proteinExistence type="predicted"/>
<feature type="compositionally biased region" description="Polar residues" evidence="1">
    <location>
        <begin position="442"/>
        <end position="458"/>
    </location>
</feature>
<dbReference type="EMBL" id="BNCP01000004">
    <property type="protein sequence ID" value="GIL73007.1"/>
    <property type="molecule type" value="Genomic_DNA"/>
</dbReference>
<dbReference type="AlphaFoldDB" id="A0A8J4C779"/>
<feature type="transmembrane region" description="Helical" evidence="2">
    <location>
        <begin position="266"/>
        <end position="286"/>
    </location>
</feature>
<keyword evidence="2" id="KW-0812">Transmembrane</keyword>
<gene>
    <name evidence="3" type="ORF">Vretifemale_3247</name>
    <name evidence="4" type="ORF">Vretimale_4645</name>
</gene>
<accession>A0A8J4C779</accession>
<protein>
    <submittedName>
        <fullName evidence="3">Uncharacterized protein</fullName>
    </submittedName>
</protein>
<feature type="region of interest" description="Disordered" evidence="1">
    <location>
        <begin position="404"/>
        <end position="458"/>
    </location>
</feature>
<evidence type="ECO:0000313" key="5">
    <source>
        <dbReference type="Proteomes" id="UP000747110"/>
    </source>
</evidence>
<dbReference type="EMBL" id="BNCQ01000006">
    <property type="protein sequence ID" value="GIL99489.1"/>
    <property type="molecule type" value="Genomic_DNA"/>
</dbReference>
<keyword evidence="5" id="KW-1185">Reference proteome</keyword>
<feature type="transmembrane region" description="Helical" evidence="2">
    <location>
        <begin position="71"/>
        <end position="88"/>
    </location>
</feature>
<evidence type="ECO:0000256" key="1">
    <source>
        <dbReference type="SAM" id="MobiDB-lite"/>
    </source>
</evidence>
<dbReference type="Proteomes" id="UP000722791">
    <property type="component" value="Unassembled WGS sequence"/>
</dbReference>
<feature type="transmembrane region" description="Helical" evidence="2">
    <location>
        <begin position="306"/>
        <end position="324"/>
    </location>
</feature>
<dbReference type="PANTHER" id="PTHR36970:SF1">
    <property type="entry name" value="BESTROPHIN HOMOLOG"/>
    <property type="match status" value="1"/>
</dbReference>
<name>A0A8J4C779_9CHLO</name>
<dbReference type="Proteomes" id="UP000747110">
    <property type="component" value="Unassembled WGS sequence"/>
</dbReference>
<evidence type="ECO:0000256" key="2">
    <source>
        <dbReference type="SAM" id="Phobius"/>
    </source>
</evidence>
<keyword evidence="2" id="KW-1133">Transmembrane helix</keyword>
<dbReference type="PANTHER" id="PTHR36970">
    <property type="entry name" value="UNNAMED PRODUCT"/>
    <property type="match status" value="1"/>
</dbReference>
<organism evidence="3 5">
    <name type="scientific">Volvox reticuliferus</name>
    <dbReference type="NCBI Taxonomy" id="1737510"/>
    <lineage>
        <taxon>Eukaryota</taxon>
        <taxon>Viridiplantae</taxon>
        <taxon>Chlorophyta</taxon>
        <taxon>core chlorophytes</taxon>
        <taxon>Chlorophyceae</taxon>
        <taxon>CS clade</taxon>
        <taxon>Chlamydomonadales</taxon>
        <taxon>Volvocaceae</taxon>
        <taxon>Volvox</taxon>
    </lineage>
</organism>
<sequence>MAFAKPGLRCWKTFLRQQKRSHGSTSIFVRRYLRALAYVFNVHTLLLMAVACGSVALCYEFNFRYNMDMSLVATGTTFPLVFTIQQAFARRERATILIANMKASLVALYYMHRDWDQTENYPTSLGNNNLQWARKVKAVLEDFCTSCSRYLTAEDRYESLAERRLVAKKNGELYELFLHRLDVEERGTPHYLRRVHRADQQDPGKVHLMDCYKALSLLSVYNEQLTLKAGYTRGGEGGMSRTNQYLRYVISNLEELRMIRDYRTPYMMRTACGILLHIFAIILAPYFAHFCDSWMALGNNEDTCPAGYAAAAVYVMIVMLLYHVQVDIEQPFDERGLDDVFFMTTAELDESMGMHAVLSGHSSTDLDSIVGSSPRDSMRCGTNFDSVLHAASLHLHQHVLSSKDLQSNKPLRTIPSDDELKLEDSPEGPSHRSRWSADGTAKGSSPNGSLQSATQLVL</sequence>
<dbReference type="OrthoDB" id="536576at2759"/>
<feature type="transmembrane region" description="Helical" evidence="2">
    <location>
        <begin position="35"/>
        <end position="59"/>
    </location>
</feature>
<evidence type="ECO:0000313" key="3">
    <source>
        <dbReference type="EMBL" id="GIL73007.1"/>
    </source>
</evidence>